<evidence type="ECO:0000259" key="1">
    <source>
        <dbReference type="Pfam" id="PF09346"/>
    </source>
</evidence>
<dbReference type="Proteomes" id="UP000294593">
    <property type="component" value="Unassembled WGS sequence"/>
</dbReference>
<dbReference type="InterPro" id="IPR018958">
    <property type="entry name" value="Knr4/Smi1-like_dom"/>
</dbReference>
<gene>
    <name evidence="2" type="ORF">EV672_10590</name>
</gene>
<proteinExistence type="predicted"/>
<reference evidence="2 3" key="1">
    <citation type="submission" date="2019-03" db="EMBL/GenBank/DDBJ databases">
        <title>Genomic Encyclopedia of Type Strains, Phase IV (KMG-IV): sequencing the most valuable type-strain genomes for metagenomic binning, comparative biology and taxonomic classification.</title>
        <authorList>
            <person name="Goeker M."/>
        </authorList>
    </citation>
    <scope>NUCLEOTIDE SEQUENCE [LARGE SCALE GENOMIC DNA]</scope>
    <source>
        <strain evidence="2 3">DSM 11901</strain>
    </source>
</reference>
<dbReference type="EMBL" id="SNXW01000005">
    <property type="protein sequence ID" value="TDP82903.1"/>
    <property type="molecule type" value="Genomic_DNA"/>
</dbReference>
<dbReference type="AlphaFoldDB" id="A0A4R6RA03"/>
<protein>
    <submittedName>
        <fullName evidence="2">Cell wall assembly regulator SMI1</fullName>
    </submittedName>
</protein>
<keyword evidence="3" id="KW-1185">Reference proteome</keyword>
<accession>A0A4R6RA03</accession>
<feature type="domain" description="Knr4/Smi1-like" evidence="1">
    <location>
        <begin position="21"/>
        <end position="162"/>
    </location>
</feature>
<evidence type="ECO:0000313" key="3">
    <source>
        <dbReference type="Proteomes" id="UP000294593"/>
    </source>
</evidence>
<organism evidence="2 3">
    <name type="scientific">Aquabacterium commune</name>
    <dbReference type="NCBI Taxonomy" id="70586"/>
    <lineage>
        <taxon>Bacteria</taxon>
        <taxon>Pseudomonadati</taxon>
        <taxon>Pseudomonadota</taxon>
        <taxon>Betaproteobacteria</taxon>
        <taxon>Burkholderiales</taxon>
        <taxon>Aquabacterium</taxon>
    </lineage>
</organism>
<sequence length="177" mass="19672">MTSSIWQTFRQETGLALRKAVDPKVLEQAQHALGHPLPPFLLDIYQQHDGQHPAGQPLFLDEYRWLSMQEALREWQVWQTTMAQPDMADMRHTHESCGAPDASVRMDWWNEHWWPLAVSGLGDLLCVDGQPAPGGHLHQIIAVSSAHEARECVADSLTSLFDNAAADLAGDMSDGPG</sequence>
<dbReference type="InterPro" id="IPR037883">
    <property type="entry name" value="Knr4/Smi1-like_sf"/>
</dbReference>
<dbReference type="PANTHER" id="PTHR47432:SF1">
    <property type="entry name" value="CELL WALL ASSEMBLY REGULATOR SMI1"/>
    <property type="match status" value="1"/>
</dbReference>
<dbReference type="SUPFAM" id="SSF160631">
    <property type="entry name" value="SMI1/KNR4-like"/>
    <property type="match status" value="1"/>
</dbReference>
<dbReference type="OrthoDB" id="9000310at2"/>
<evidence type="ECO:0000313" key="2">
    <source>
        <dbReference type="EMBL" id="TDP82903.1"/>
    </source>
</evidence>
<dbReference type="PANTHER" id="PTHR47432">
    <property type="entry name" value="CELL WALL ASSEMBLY REGULATOR SMI1"/>
    <property type="match status" value="1"/>
</dbReference>
<dbReference type="Pfam" id="PF09346">
    <property type="entry name" value="SMI1_KNR4"/>
    <property type="match status" value="1"/>
</dbReference>
<dbReference type="InterPro" id="IPR051873">
    <property type="entry name" value="KNR4/SMI1_regulator"/>
</dbReference>
<comment type="caution">
    <text evidence="2">The sequence shown here is derived from an EMBL/GenBank/DDBJ whole genome shotgun (WGS) entry which is preliminary data.</text>
</comment>
<name>A0A4R6RA03_9BURK</name>
<dbReference type="RefSeq" id="WP_133608866.1">
    <property type="nucleotide sequence ID" value="NZ_SNXW01000005.1"/>
</dbReference>